<evidence type="ECO:0000256" key="11">
    <source>
        <dbReference type="SAM" id="SignalP"/>
    </source>
</evidence>
<dbReference type="InterPro" id="IPR036942">
    <property type="entry name" value="Beta-barrel_TonB_sf"/>
</dbReference>
<evidence type="ECO:0000256" key="1">
    <source>
        <dbReference type="ARBA" id="ARBA00004571"/>
    </source>
</evidence>
<dbReference type="InterPro" id="IPR037066">
    <property type="entry name" value="Plug_dom_sf"/>
</dbReference>
<evidence type="ECO:0000256" key="6">
    <source>
        <dbReference type="ARBA" id="ARBA00023136"/>
    </source>
</evidence>
<evidence type="ECO:0000256" key="4">
    <source>
        <dbReference type="ARBA" id="ARBA00022692"/>
    </source>
</evidence>
<keyword evidence="5 9" id="KW-0798">TonB box</keyword>
<feature type="domain" description="TonB-dependent receptor-like beta-barrel" evidence="12">
    <location>
        <begin position="281"/>
        <end position="675"/>
    </location>
</feature>
<dbReference type="InterPro" id="IPR012910">
    <property type="entry name" value="Plug_dom"/>
</dbReference>
<keyword evidence="11" id="KW-0732">Signal</keyword>
<organism evidence="14 15">
    <name type="scientific">Pseudobowmanella zhangzhouensis</name>
    <dbReference type="NCBI Taxonomy" id="1537679"/>
    <lineage>
        <taxon>Bacteria</taxon>
        <taxon>Pseudomonadati</taxon>
        <taxon>Pseudomonadota</taxon>
        <taxon>Gammaproteobacteria</taxon>
        <taxon>Alteromonadales</taxon>
        <taxon>Alteromonadaceae</taxon>
    </lineage>
</organism>
<dbReference type="InterPro" id="IPR000531">
    <property type="entry name" value="Beta-barrel_TonB"/>
</dbReference>
<keyword evidence="3 8" id="KW-1134">Transmembrane beta strand</keyword>
<keyword evidence="14" id="KW-0675">Receptor</keyword>
<dbReference type="RefSeq" id="WP_131259001.1">
    <property type="nucleotide sequence ID" value="NZ_JBHSUS010000001.1"/>
</dbReference>
<evidence type="ECO:0000256" key="3">
    <source>
        <dbReference type="ARBA" id="ARBA00022452"/>
    </source>
</evidence>
<gene>
    <name evidence="14" type="ORF">ACFP85_01830</name>
</gene>
<dbReference type="EMBL" id="JBHSUS010000001">
    <property type="protein sequence ID" value="MFC6438893.1"/>
    <property type="molecule type" value="Genomic_DNA"/>
</dbReference>
<proteinExistence type="inferred from homology"/>
<dbReference type="SUPFAM" id="SSF56935">
    <property type="entry name" value="Porins"/>
    <property type="match status" value="1"/>
</dbReference>
<keyword evidence="15" id="KW-1185">Reference proteome</keyword>
<feature type="chain" id="PRO_5045850370" evidence="11">
    <location>
        <begin position="19"/>
        <end position="706"/>
    </location>
</feature>
<comment type="similarity">
    <text evidence="8 9">Belongs to the TonB-dependent receptor family.</text>
</comment>
<dbReference type="Gene3D" id="2.40.170.20">
    <property type="entry name" value="TonB-dependent receptor, beta-barrel domain"/>
    <property type="match status" value="1"/>
</dbReference>
<keyword evidence="7 8" id="KW-0998">Cell outer membrane</keyword>
<comment type="caution">
    <text evidence="14">The sequence shown here is derived from an EMBL/GenBank/DDBJ whole genome shotgun (WGS) entry which is preliminary data.</text>
</comment>
<evidence type="ECO:0000256" key="9">
    <source>
        <dbReference type="RuleBase" id="RU003357"/>
    </source>
</evidence>
<evidence type="ECO:0000256" key="2">
    <source>
        <dbReference type="ARBA" id="ARBA00022448"/>
    </source>
</evidence>
<accession>A0ABW1XFA7</accession>
<dbReference type="PANTHER" id="PTHR30069">
    <property type="entry name" value="TONB-DEPENDENT OUTER MEMBRANE RECEPTOR"/>
    <property type="match status" value="1"/>
</dbReference>
<feature type="signal peptide" evidence="11">
    <location>
        <begin position="1"/>
        <end position="18"/>
    </location>
</feature>
<feature type="region of interest" description="Disordered" evidence="10">
    <location>
        <begin position="258"/>
        <end position="287"/>
    </location>
</feature>
<dbReference type="Pfam" id="PF07715">
    <property type="entry name" value="Plug"/>
    <property type="match status" value="1"/>
</dbReference>
<evidence type="ECO:0000259" key="13">
    <source>
        <dbReference type="Pfam" id="PF07715"/>
    </source>
</evidence>
<reference evidence="15" key="1">
    <citation type="journal article" date="2019" name="Int. J. Syst. Evol. Microbiol.">
        <title>The Global Catalogue of Microorganisms (GCM) 10K type strain sequencing project: providing services to taxonomists for standard genome sequencing and annotation.</title>
        <authorList>
            <consortium name="The Broad Institute Genomics Platform"/>
            <consortium name="The Broad Institute Genome Sequencing Center for Infectious Disease"/>
            <person name="Wu L."/>
            <person name="Ma J."/>
        </authorList>
    </citation>
    <scope>NUCLEOTIDE SEQUENCE [LARGE SCALE GENOMIC DNA]</scope>
    <source>
        <strain evidence="15">CGMCC 1.16031</strain>
    </source>
</reference>
<protein>
    <submittedName>
        <fullName evidence="14">TonB-dependent receptor</fullName>
    </submittedName>
</protein>
<keyword evidence="4 8" id="KW-0812">Transmembrane</keyword>
<evidence type="ECO:0000256" key="5">
    <source>
        <dbReference type="ARBA" id="ARBA00023077"/>
    </source>
</evidence>
<feature type="compositionally biased region" description="Acidic residues" evidence="10">
    <location>
        <begin position="272"/>
        <end position="282"/>
    </location>
</feature>
<name>A0ABW1XFA7_9ALTE</name>
<evidence type="ECO:0000256" key="8">
    <source>
        <dbReference type="PROSITE-ProRule" id="PRU01360"/>
    </source>
</evidence>
<comment type="subcellular location">
    <subcellularLocation>
        <location evidence="1 8">Cell outer membrane</location>
        <topology evidence="1 8">Multi-pass membrane protein</topology>
    </subcellularLocation>
</comment>
<evidence type="ECO:0000313" key="15">
    <source>
        <dbReference type="Proteomes" id="UP001596364"/>
    </source>
</evidence>
<dbReference type="Gene3D" id="2.170.130.10">
    <property type="entry name" value="TonB-dependent receptor, plug domain"/>
    <property type="match status" value="1"/>
</dbReference>
<keyword evidence="2 8" id="KW-0813">Transport</keyword>
<dbReference type="Proteomes" id="UP001596364">
    <property type="component" value="Unassembled WGS sequence"/>
</dbReference>
<dbReference type="PANTHER" id="PTHR30069:SF40">
    <property type="entry name" value="TONB-DEPENDENT RECEPTOR NMB0964-RELATED"/>
    <property type="match status" value="1"/>
</dbReference>
<sequence length="706" mass="77325">MRTVTLIALTVSSAFAYAQQSTQRDETEVENIVVTSSPLGRSVLESATPISVLSGDELQQNMAATLGDTLNNTVGVHSSYFGPVAGSPIIRGLDGPRIKVVRNGLDVSDASRVGPDHAVTGDASTATQIEILRGPATLLYGSGAIGGVVNVVDSRLPQQRQTGVSGSVTTRYASAADEINLATNLDGGQGEFAWHLDGFYRQSDDYRIPGFASSAPDEDEQPGRLENTAIDTNGFTLGAGWIGEQITASLAVGQMNNRYGVPGHHGHHEEEQATELPEEEGTQSDQQQDNLQLLLDWRNPGSAFKAIHMRGAYTDYAHSEIEDGQIGTTFINKTQEGRLWAELHDIAGWRSVIGTQYKHTDFSAIGDEAFTPPTVTIEQGIYLLEENQQGNMLWQLGGRIDRIKHTVDAANFAAFPVAPDNSTFTTYSASLGGVYRLNPVSTLHINLAHSERAPDASELYAFGPHIGAGTYEIGSSFTLGEQNDIVVISTTNQFEKEKSLNLDLGYRVSGDHWHLNSSVFYNNIANYIFQQDTGLVFADGEIQHEHDAPTDEHAHEELPVFQFAQQDATLYGFEVEWDYHINDQWRTQWFSDYTRARLADDANVPRIPPLRLGAELHFEQGNWHGEISLVRNFSQNKIAASETSTDGYTLLDISANYYMPLQSVDLTWYVKGSNLLNEEARVHASFLKDNAPLPGRGVSVGVKASF</sequence>
<evidence type="ECO:0000313" key="14">
    <source>
        <dbReference type="EMBL" id="MFC6438893.1"/>
    </source>
</evidence>
<evidence type="ECO:0000256" key="10">
    <source>
        <dbReference type="SAM" id="MobiDB-lite"/>
    </source>
</evidence>
<dbReference type="PROSITE" id="PS52016">
    <property type="entry name" value="TONB_DEPENDENT_REC_3"/>
    <property type="match status" value="1"/>
</dbReference>
<keyword evidence="6 8" id="KW-0472">Membrane</keyword>
<dbReference type="Pfam" id="PF00593">
    <property type="entry name" value="TonB_dep_Rec_b-barrel"/>
    <property type="match status" value="1"/>
</dbReference>
<dbReference type="InterPro" id="IPR039426">
    <property type="entry name" value="TonB-dep_rcpt-like"/>
</dbReference>
<evidence type="ECO:0000259" key="12">
    <source>
        <dbReference type="Pfam" id="PF00593"/>
    </source>
</evidence>
<feature type="domain" description="TonB-dependent receptor plug" evidence="13">
    <location>
        <begin position="44"/>
        <end position="148"/>
    </location>
</feature>
<evidence type="ECO:0000256" key="7">
    <source>
        <dbReference type="ARBA" id="ARBA00023237"/>
    </source>
</evidence>